<evidence type="ECO:0000256" key="2">
    <source>
        <dbReference type="SAM" id="MobiDB-lite"/>
    </source>
</evidence>
<sequence>MLLSLKPLTATLRLTALLLITLSVRTTLGEAMLQYFNTDWAEITRKMPELAEAGYSSLWLPPPTKGSGGLSVGYDLWDPFDLGSKNQRNTVRTRYGTEAELLELVKTAHRFGIRVYFDNIMNHRAFDIPGYNEDTPIDVYPGMVPEDFHLQTTQEGFYRKWNNTRDWNSAWQVQNLGLADLIDIAQEPGTTNYNFGPTEGSTFPKIKFIRDPDRPEQYAYDKDDNYIGFGGLLPLAEGLLNTEGNPTPSEAQIKARAQQYLQDNAGYYEEYVQDYLNRAARWLMDRTHADGLRLDAVKHAQADFFGATFGEDKDSSNYGYLGQVQVQYNLTRGFSDWNNHRDTVFDTEAPRDDAMVFGEHLGEPPGYSDYFSAGMRLVDNPLRTEFNSRLGSPWNGLNGFDNSGAGGFDPALTVMHAQSHDNDYASRRELQHAMYFTRAGLGLLYTDGNYQAETLGESGGAFPRHANTSFLGQWDDSRVPNILYIHEQFARGYQLGKYSDSDVVVYERMDKRENGSMSDADGVTMLFMLNDDYSSGHGVNFGTSFPATPGGNDAYLYNYSSYYGGPFYTYASNIVNGSTIVPAGGYFVFGWKNPDPSSLWANSGGRPLTIYQGGVEVGTVDVLRKDGPNGDADFHGDTLPSSSQPIISNLENNDFAYTATVPRITDGTQVRFVARVDGSAENILLKLDGGIDLNDTNHAGGDPRDNPPALATDTFLGYEQATFVDRIGPEKFAATDTARCIFGSAGAETFTAGAATANGFGDNPQETAAATFVFHDPTAGFDSWTPDDGALATATQLDQTGSSTIIWVKTNSVGAGFKAYVYYTTDGSAPEGAGAWGRGTTQVAEAFYVVPNTEDGDNWWRAEINPTPAGTLKYKISVYKTFQPSVFPSGAAEVALKTKMMTTFQTSERDLTTVTVRPHNDYGVSETGLEEGMHMIAARTFLDRPGKASIYNTFKQTFYYDAERPQGEVRFPENNGDTIGGSSYGIVVRTDATVKEVWYRIEDSDTTNDDINTGGSNGNGVGFEPFTDTNQNGTRDAGESYDDLNGNEQWDNNVAEIWALASEQTPSLNITPGDPAYRKEWRFNYVNVPATGSADIKVRFRELSSSNYEDFALSDEAGHFTTLTRTVNTAGPDERMFIAFPAQNRQIVDDNYVMKVYFTKSLADGLTEQQLIDRFLINIGSTEENDAGESQSRDDYSIVYNETSEYHALAYQLPNLYNDINDYDHKITVTHDRPTPATDFESTRIVRALPVTTPRVLIVNPPELGSDSRPYEIILPDVPAPTADQREFTIQIATNLDATNVALNFVDLKGSSIGTPTSVVSGNSKLWDFTWSAIAEGSYRFTATVTAPGGTGTADRNTKVIFRELVEEDPNNTDDDNDGLLDADENTAQLLPIVNSDQWTNGDIHAYFAFGSSNPFSPDTDGDGLPDGLEVGWRNALNADTDAAADTDGDGFKNFIGDLDPPFYNTVDNYGNVPNVDSISAGGDRTRQSAGSVTDPTNPDSDYDGISDGVEDANRNGWVDGDGAIIPVDYNPWAGRDWPDGVRQPSETWTETDPNNADTDGDGASDGYGEDSNFDGVIAGDSNNDRVYDAGEAWSETDPLNRDTDGDGLPDGWEINNGLDPLDNGTDSLRTAAVDDGDTNQGATGDPDGDSFSNATELVNGTRPLEDDNVPPPPANSIIIGPGADDSVGSVSNLNEFTDWTIDDLLALDEYDGNGGNNQGSDIYKAYDGFDESRDIVAFYFRDGGADGKLYFRFDFQDLKAFAEEGNLDAYIVIDTGNTAVGESALPEEVDTRTNMKWEAVVAIYNADNGAVYIDTDSGSNTTAIGEDLFSKGVVRRTQADANGFKQAYFNSQLDAMEASISRQALLDAGWNGNADNLNFQVYTTRDGIDNSGPGLGDIGGRSDVRDSIRNDYIASSYYKDQSNLSGDKSILYSWFSRTGDNDRGKRAKVALITHGNQAIRSANEMHDRIHDDASTDPAGYFRLVDAHDAFAAAVNLHITPTLASALQWAAVDPSIGKAYRDGPTLNARISSLLLSGEAMLFGTTFADQVVPFATTAFTQDSVNLSNTVLTEIYSAAPSSTTFWPAERVVDDGVLATIQSMGYSHTVVDQMRHFFKWFGRTQTLGQAGYQINEVNNVGLFPIHDFASTFLFQNQDLGLNISLRELLGRRARSGTQDQVLSLLSDWEDFRSAANAEAYDLNLRWIANRPWIELVTLDDVAHGDIDLSQPADGSGDTWSTVDRGTGQSLQRTAKDFIDHATQENYGNWYNGQSGREEGLAGKTFEVRPGVNVPAAFGEVGVSGIADDAWGDVAAISNSSTSQLGRSVAHAAMFVTAFHEQQNNNLSKFSTGTYIYPDTDFNNLAEFSKLAQSQLRFAALYQRVDAWAAAAPVIAQTSAEDIDLDGEDEYLLYNETAFAVFEAIGGRCVAAFARNPASGTVYQIIGTQPSYAGNETEEEGTANVDGSSIGARRTSAFKDWYADGSGGGTTQYVNSLYTVAASGSNGWTFTAPGSHIIKTITLDDVLPDLQANYTLSGTNVDKLYVRHGLSPNLWNLISRGQYDLDNLSVSTGRIRLANRGGAEPVVAEVTYDANTVFNGDAVDDQPGTLEWDSPNMRNQALTQQVEFTNVDGQNSFSMTLSLESGMTDNDGDDLPNWWELDNGLDPDDATGSNGKTGNDDGDAFTNFEEYVLGLDLTEAEFNGLPQGLIETNESGHFTVTFPVLAGRSYRVWYVDDLTQTWQPAGGRFSITEDAPAYTWTDDGSATTPDPATVDNRFFKIEITRP</sequence>
<dbReference type="InterPro" id="IPR017853">
    <property type="entry name" value="GH"/>
</dbReference>
<dbReference type="Proteomes" id="UP001324993">
    <property type="component" value="Chromosome"/>
</dbReference>
<protein>
    <submittedName>
        <fullName evidence="4">Alpha-amylase family glycosyl hydrolase</fullName>
    </submittedName>
</protein>
<feature type="compositionally biased region" description="Polar residues" evidence="2">
    <location>
        <begin position="1545"/>
        <end position="1558"/>
    </location>
</feature>
<evidence type="ECO:0000259" key="3">
    <source>
        <dbReference type="SMART" id="SM00642"/>
    </source>
</evidence>
<proteinExistence type="predicted"/>
<dbReference type="Pfam" id="PF03065">
    <property type="entry name" value="Glyco_hydro_57"/>
    <property type="match status" value="1"/>
</dbReference>
<feature type="compositionally biased region" description="Polar residues" evidence="2">
    <location>
        <begin position="1488"/>
        <end position="1500"/>
    </location>
</feature>
<evidence type="ECO:0000256" key="1">
    <source>
        <dbReference type="ARBA" id="ARBA00023277"/>
    </source>
</evidence>
<keyword evidence="4" id="KW-0378">Hydrolase</keyword>
<gene>
    <name evidence="4" type="ORF">SH580_06815</name>
</gene>
<dbReference type="RefSeq" id="WP_319834264.1">
    <property type="nucleotide sequence ID" value="NZ_CP138858.1"/>
</dbReference>
<evidence type="ECO:0000313" key="4">
    <source>
        <dbReference type="EMBL" id="WPJ97420.1"/>
    </source>
</evidence>
<keyword evidence="5" id="KW-1185">Reference proteome</keyword>
<accession>A0ABZ0RR10</accession>
<feature type="region of interest" description="Disordered" evidence="2">
    <location>
        <begin position="1536"/>
        <end position="1570"/>
    </location>
</feature>
<dbReference type="Gene3D" id="3.20.110.20">
    <property type="match status" value="1"/>
</dbReference>
<dbReference type="SMART" id="SM00642">
    <property type="entry name" value="Aamy"/>
    <property type="match status" value="1"/>
</dbReference>
<dbReference type="EMBL" id="CP138858">
    <property type="protein sequence ID" value="WPJ97420.1"/>
    <property type="molecule type" value="Genomic_DNA"/>
</dbReference>
<dbReference type="GO" id="GO:0016787">
    <property type="term" value="F:hydrolase activity"/>
    <property type="evidence" value="ECO:0007669"/>
    <property type="project" value="UniProtKB-KW"/>
</dbReference>
<organism evidence="4 5">
    <name type="scientific">Coraliomargarita algicola</name>
    <dbReference type="NCBI Taxonomy" id="3092156"/>
    <lineage>
        <taxon>Bacteria</taxon>
        <taxon>Pseudomonadati</taxon>
        <taxon>Verrucomicrobiota</taxon>
        <taxon>Opitutia</taxon>
        <taxon>Puniceicoccales</taxon>
        <taxon>Coraliomargaritaceae</taxon>
        <taxon>Coraliomargarita</taxon>
    </lineage>
</organism>
<dbReference type="Gene3D" id="3.20.20.80">
    <property type="entry name" value="Glycosidases"/>
    <property type="match status" value="2"/>
</dbReference>
<dbReference type="InterPro" id="IPR006047">
    <property type="entry name" value="GH13_cat_dom"/>
</dbReference>
<dbReference type="SUPFAM" id="SSF51445">
    <property type="entry name" value="(Trans)glycosidases"/>
    <property type="match status" value="1"/>
</dbReference>
<feature type="region of interest" description="Disordered" evidence="2">
    <location>
        <begin position="1592"/>
        <end position="1683"/>
    </location>
</feature>
<feature type="domain" description="Glycosyl hydrolase family 13 catalytic" evidence="3">
    <location>
        <begin position="30"/>
        <end position="478"/>
    </location>
</feature>
<dbReference type="InterPro" id="IPR004300">
    <property type="entry name" value="Glyco_hydro_57_N"/>
</dbReference>
<dbReference type="PANTHER" id="PTHR10357">
    <property type="entry name" value="ALPHA-AMYLASE FAMILY MEMBER"/>
    <property type="match status" value="1"/>
</dbReference>
<feature type="region of interest" description="Disordered" evidence="2">
    <location>
        <begin position="2660"/>
        <end position="2679"/>
    </location>
</feature>
<feature type="compositionally biased region" description="Acidic residues" evidence="2">
    <location>
        <begin position="1559"/>
        <end position="1570"/>
    </location>
</feature>
<name>A0ABZ0RR10_9BACT</name>
<keyword evidence="1" id="KW-0119">Carbohydrate metabolism</keyword>
<evidence type="ECO:0000313" key="5">
    <source>
        <dbReference type="Proteomes" id="UP001324993"/>
    </source>
</evidence>
<dbReference type="Pfam" id="PF00128">
    <property type="entry name" value="Alpha-amylase"/>
    <property type="match status" value="1"/>
</dbReference>
<feature type="region of interest" description="Disordered" evidence="2">
    <location>
        <begin position="1475"/>
        <end position="1501"/>
    </location>
</feature>
<reference evidence="4 5" key="1">
    <citation type="submission" date="2023-11" db="EMBL/GenBank/DDBJ databases">
        <title>Coraliomargarita sp. nov., isolated from marine algae.</title>
        <authorList>
            <person name="Lee J.K."/>
            <person name="Baek J.H."/>
            <person name="Kim J.M."/>
            <person name="Choi D.G."/>
            <person name="Jeon C.O."/>
        </authorList>
    </citation>
    <scope>NUCLEOTIDE SEQUENCE [LARGE SCALE GENOMIC DNA]</scope>
    <source>
        <strain evidence="4 5">J2-16</strain>
    </source>
</reference>